<dbReference type="Gene3D" id="2.70.70.10">
    <property type="entry name" value="Glucose Permease (Domain IIA)"/>
    <property type="match status" value="1"/>
</dbReference>
<evidence type="ECO:0000256" key="2">
    <source>
        <dbReference type="ARBA" id="ARBA00022729"/>
    </source>
</evidence>
<keyword evidence="3" id="KW-0862">Zinc</keyword>
<comment type="similarity">
    <text evidence="5">Belongs to the LECT2/MIM-1 family.</text>
</comment>
<evidence type="ECO:0000256" key="3">
    <source>
        <dbReference type="ARBA" id="ARBA00022833"/>
    </source>
</evidence>
<dbReference type="InterPro" id="IPR011055">
    <property type="entry name" value="Dup_hybrid_motif"/>
</dbReference>
<evidence type="ECO:0000256" key="5">
    <source>
        <dbReference type="ARBA" id="ARBA00024361"/>
    </source>
</evidence>
<dbReference type="OMA" id="THHLIDC"/>
<accession>A0A1I8AW85</accession>
<dbReference type="PANTHER" id="PTHR11329:SF0">
    <property type="entry name" value="LEUKOCYTE CELL-DERIVED CHEMOTAXIN-2"/>
    <property type="match status" value="1"/>
</dbReference>
<keyword evidence="1" id="KW-0479">Metal-binding</keyword>
<evidence type="ECO:0000256" key="1">
    <source>
        <dbReference type="ARBA" id="ARBA00022723"/>
    </source>
</evidence>
<keyword evidence="2" id="KW-0732">Signal</keyword>
<reference evidence="7" key="1">
    <citation type="submission" date="2016-11" db="UniProtKB">
        <authorList>
            <consortium name="WormBaseParasite"/>
        </authorList>
    </citation>
    <scope>IDENTIFICATION</scope>
</reference>
<proteinExistence type="inferred from homology"/>
<dbReference type="GO" id="GO:0046872">
    <property type="term" value="F:metal ion binding"/>
    <property type="evidence" value="ECO:0007669"/>
    <property type="project" value="UniProtKB-KW"/>
</dbReference>
<keyword evidence="6" id="KW-1185">Reference proteome</keyword>
<evidence type="ECO:0000256" key="4">
    <source>
        <dbReference type="ARBA" id="ARBA00023157"/>
    </source>
</evidence>
<dbReference type="AlphaFoldDB" id="A0A1I8AW85"/>
<organism evidence="6 7">
    <name type="scientific">Meloidogyne hapla</name>
    <name type="common">Root-knot nematode worm</name>
    <dbReference type="NCBI Taxonomy" id="6305"/>
    <lineage>
        <taxon>Eukaryota</taxon>
        <taxon>Metazoa</taxon>
        <taxon>Ecdysozoa</taxon>
        <taxon>Nematoda</taxon>
        <taxon>Chromadorea</taxon>
        <taxon>Rhabditida</taxon>
        <taxon>Tylenchina</taxon>
        <taxon>Tylenchomorpha</taxon>
        <taxon>Tylenchoidea</taxon>
        <taxon>Meloidogynidae</taxon>
        <taxon>Meloidogyninae</taxon>
        <taxon>Meloidogyne</taxon>
    </lineage>
</organism>
<keyword evidence="4" id="KW-1015">Disulfide bond</keyword>
<protein>
    <submittedName>
        <fullName evidence="7">B30.2/SPRY domain-containing protein</fullName>
    </submittedName>
</protein>
<sequence length="182" mass="20538">MKTICSADTDSRHPVNRIIRLGSDGIGGEYKSLRRNDQFVEAVDLSCREGSFVYSPFEGEISAWRPFDGNGQDEIGTPETKKNLAVCKPDRGVRIDGKGQWQGYHVLIGSVRLFRYSGNVHAGQKIGVALDIECGLKLNKPKMAYQRPRKEENFVRVYLNKEGRPIDPTHHLIDCLFFKKLG</sequence>
<dbReference type="Proteomes" id="UP000095281">
    <property type="component" value="Unplaced"/>
</dbReference>
<evidence type="ECO:0000313" key="6">
    <source>
        <dbReference type="Proteomes" id="UP000095281"/>
    </source>
</evidence>
<dbReference type="WBParaSite" id="MhA1_Contig100.frz3.gene2">
    <property type="protein sequence ID" value="MhA1_Contig100.frz3.gene2"/>
    <property type="gene ID" value="MhA1_Contig100.frz3.gene2"/>
</dbReference>
<evidence type="ECO:0000313" key="7">
    <source>
        <dbReference type="WBParaSite" id="MhA1_Contig100.frz3.gene2"/>
    </source>
</evidence>
<dbReference type="InterPro" id="IPR008663">
    <property type="entry name" value="LECT2"/>
</dbReference>
<dbReference type="PANTHER" id="PTHR11329">
    <property type="entry name" value="LEUKOCYTE CELL-DERIVED CHEMOTAXIN 2"/>
    <property type="match status" value="1"/>
</dbReference>
<name>A0A1I8AW85_MELHA</name>